<dbReference type="Proteomes" id="UP000592181">
    <property type="component" value="Unassembled WGS sequence"/>
</dbReference>
<evidence type="ECO:0000313" key="3">
    <source>
        <dbReference type="Proteomes" id="UP000592181"/>
    </source>
</evidence>
<evidence type="ECO:0000256" key="1">
    <source>
        <dbReference type="SAM" id="MobiDB-lite"/>
    </source>
</evidence>
<proteinExistence type="predicted"/>
<feature type="region of interest" description="Disordered" evidence="1">
    <location>
        <begin position="1"/>
        <end position="63"/>
    </location>
</feature>
<feature type="compositionally biased region" description="Polar residues" evidence="1">
    <location>
        <begin position="1"/>
        <end position="15"/>
    </location>
</feature>
<accession>A0A852XD49</accession>
<sequence>MVAASPTTNPLSTGVETKAARKPSRSSPATIPTAPVSRASSTVTRSTSAGSVPPPGMPPRCAPTMLAESAAVADIGATTRWRELPSRA</sequence>
<organism evidence="2 3">
    <name type="scientific">Janibacter alkaliphilus</name>
    <dbReference type="NCBI Taxonomy" id="1069963"/>
    <lineage>
        <taxon>Bacteria</taxon>
        <taxon>Bacillati</taxon>
        <taxon>Actinomycetota</taxon>
        <taxon>Actinomycetes</taxon>
        <taxon>Micrococcales</taxon>
        <taxon>Intrasporangiaceae</taxon>
        <taxon>Janibacter</taxon>
    </lineage>
</organism>
<reference evidence="2 3" key="1">
    <citation type="submission" date="2020-07" db="EMBL/GenBank/DDBJ databases">
        <title>Sequencing the genomes of 1000 actinobacteria strains.</title>
        <authorList>
            <person name="Klenk H.-P."/>
        </authorList>
    </citation>
    <scope>NUCLEOTIDE SEQUENCE [LARGE SCALE GENOMIC DNA]</scope>
    <source>
        <strain evidence="2 3">DSM 24723</strain>
    </source>
</reference>
<feature type="compositionally biased region" description="Pro residues" evidence="1">
    <location>
        <begin position="52"/>
        <end position="61"/>
    </location>
</feature>
<dbReference type="AlphaFoldDB" id="A0A852XD49"/>
<keyword evidence="3" id="KW-1185">Reference proteome</keyword>
<evidence type="ECO:0000313" key="2">
    <source>
        <dbReference type="EMBL" id="NYG36391.1"/>
    </source>
</evidence>
<dbReference type="EMBL" id="JACBZX010000001">
    <property type="protein sequence ID" value="NYG36391.1"/>
    <property type="molecule type" value="Genomic_DNA"/>
</dbReference>
<gene>
    <name evidence="2" type="ORF">BJY28_000860</name>
</gene>
<feature type="compositionally biased region" description="Low complexity" evidence="1">
    <location>
        <begin position="36"/>
        <end position="51"/>
    </location>
</feature>
<comment type="caution">
    <text evidence="2">The sequence shown here is derived from an EMBL/GenBank/DDBJ whole genome shotgun (WGS) entry which is preliminary data.</text>
</comment>
<name>A0A852XD49_9MICO</name>
<protein>
    <submittedName>
        <fullName evidence="2">Uncharacterized protein</fullName>
    </submittedName>
</protein>